<dbReference type="InterPro" id="IPR007867">
    <property type="entry name" value="GMC_OxRtase_C"/>
</dbReference>
<evidence type="ECO:0000256" key="2">
    <source>
        <dbReference type="PIRSR" id="PIRSR000137-2"/>
    </source>
</evidence>
<dbReference type="GO" id="GO:0016614">
    <property type="term" value="F:oxidoreductase activity, acting on CH-OH group of donors"/>
    <property type="evidence" value="ECO:0007669"/>
    <property type="project" value="InterPro"/>
</dbReference>
<dbReference type="EMBL" id="JAVRRD010000021">
    <property type="protein sequence ID" value="KAK5048693.1"/>
    <property type="molecule type" value="Genomic_DNA"/>
</dbReference>
<dbReference type="InterPro" id="IPR012132">
    <property type="entry name" value="GMC_OxRdtase"/>
</dbReference>
<sequence>MSSTIVESLPLGNTKYDYIIVGGGTAGCVIAARLAESLPDKRILVIEGGGSEHKNETVLNLKNLVDLWGSDMDYSYYSVVQPNGNSNILHSRAKLLGGCSSHNGSIAFHPVEYDMRRWEAAGVRGWSFELMCRLVRKLRTNIVPVAPQHRSQVNKDWVEACSKLFNIPVVEDFNKEIVRTGNLSSGVGFINVAYTPSDNHRSSASVAYIHPILDGDVKAPNLTILVHSWVSRIITEGHTAVGVEATTKSGERLQIFARDEVVLSAGSIDSPRLMMLSGLGPRKHLQEIGIPVVRDIPGVGQNLQDHCETMYMWEMNETVPEETVISGSEVTMTLRREQFDARGDDGNTMDCMFHMFTYPFDMYTKSMGYETPNAAFCVIPNTPRPLSVGSITLKSSNPKEKPVLDQRYFSDEEGYDKATNLFLLEQSRRMAQQSPFKEHLKREIAPGPNIKTAEQLCEYGRKVSNTVYHPCGTAKMGDLNNDPMAVVSSQLKVRGVKKLRVADASVFPFVTTVNPMVTVLALAERAAELIIGDAQRVKSAL</sequence>
<keyword evidence="2" id="KW-0285">Flavoprotein</keyword>
<dbReference type="PROSITE" id="PS00624">
    <property type="entry name" value="GMC_OXRED_2"/>
    <property type="match status" value="1"/>
</dbReference>
<proteinExistence type="inferred from homology"/>
<dbReference type="GO" id="GO:0050660">
    <property type="term" value="F:flavin adenine dinucleotide binding"/>
    <property type="evidence" value="ECO:0007669"/>
    <property type="project" value="InterPro"/>
</dbReference>
<dbReference type="PANTHER" id="PTHR11552:SF152">
    <property type="entry name" value="OXIDASE (CODA), PUTATIVE (AFU_ORTHOLOGUE AFUA_8G04090)-RELATED"/>
    <property type="match status" value="1"/>
</dbReference>
<dbReference type="Proteomes" id="UP001358417">
    <property type="component" value="Unassembled WGS sequence"/>
</dbReference>
<dbReference type="AlphaFoldDB" id="A0AAV9N3B7"/>
<dbReference type="Gene3D" id="3.50.50.60">
    <property type="entry name" value="FAD/NAD(P)-binding domain"/>
    <property type="match status" value="1"/>
</dbReference>
<dbReference type="PIRSF" id="PIRSF000137">
    <property type="entry name" value="Alcohol_oxidase"/>
    <property type="match status" value="1"/>
</dbReference>
<dbReference type="InterPro" id="IPR036188">
    <property type="entry name" value="FAD/NAD-bd_sf"/>
</dbReference>
<accession>A0AAV9N3B7</accession>
<organism evidence="4 5">
    <name type="scientific">Exophiala bonariae</name>
    <dbReference type="NCBI Taxonomy" id="1690606"/>
    <lineage>
        <taxon>Eukaryota</taxon>
        <taxon>Fungi</taxon>
        <taxon>Dikarya</taxon>
        <taxon>Ascomycota</taxon>
        <taxon>Pezizomycotina</taxon>
        <taxon>Eurotiomycetes</taxon>
        <taxon>Chaetothyriomycetidae</taxon>
        <taxon>Chaetothyriales</taxon>
        <taxon>Herpotrichiellaceae</taxon>
        <taxon>Exophiala</taxon>
    </lineage>
</organism>
<evidence type="ECO:0000313" key="5">
    <source>
        <dbReference type="Proteomes" id="UP001358417"/>
    </source>
</evidence>
<comment type="similarity">
    <text evidence="1">Belongs to the GMC oxidoreductase family.</text>
</comment>
<dbReference type="InterPro" id="IPR000172">
    <property type="entry name" value="GMC_OxRdtase_N"/>
</dbReference>
<keyword evidence="2" id="KW-0274">FAD</keyword>
<dbReference type="Pfam" id="PF05199">
    <property type="entry name" value="GMC_oxred_C"/>
    <property type="match status" value="1"/>
</dbReference>
<keyword evidence="5" id="KW-1185">Reference proteome</keyword>
<dbReference type="GeneID" id="89973959"/>
<comment type="caution">
    <text evidence="4">The sequence shown here is derived from an EMBL/GenBank/DDBJ whole genome shotgun (WGS) entry which is preliminary data.</text>
</comment>
<dbReference type="PANTHER" id="PTHR11552">
    <property type="entry name" value="GLUCOSE-METHANOL-CHOLINE GMC OXIDOREDUCTASE"/>
    <property type="match status" value="1"/>
</dbReference>
<feature type="domain" description="Glucose-methanol-choline oxidoreductase N-terminal" evidence="3">
    <location>
        <begin position="266"/>
        <end position="280"/>
    </location>
</feature>
<dbReference type="Pfam" id="PF00732">
    <property type="entry name" value="GMC_oxred_N"/>
    <property type="match status" value="1"/>
</dbReference>
<protein>
    <recommendedName>
        <fullName evidence="3">Glucose-methanol-choline oxidoreductase N-terminal domain-containing protein</fullName>
    </recommendedName>
</protein>
<dbReference type="RefSeq" id="XP_064704052.1">
    <property type="nucleotide sequence ID" value="XM_064849349.1"/>
</dbReference>
<dbReference type="SUPFAM" id="SSF51905">
    <property type="entry name" value="FAD/NAD(P)-binding domain"/>
    <property type="match status" value="1"/>
</dbReference>
<dbReference type="Gene3D" id="3.30.410.40">
    <property type="match status" value="1"/>
</dbReference>
<name>A0AAV9N3B7_9EURO</name>
<evidence type="ECO:0000256" key="1">
    <source>
        <dbReference type="ARBA" id="ARBA00010790"/>
    </source>
</evidence>
<reference evidence="4 5" key="1">
    <citation type="submission" date="2023-08" db="EMBL/GenBank/DDBJ databases">
        <title>Black Yeasts Isolated from many extreme environments.</title>
        <authorList>
            <person name="Coleine C."/>
            <person name="Stajich J.E."/>
            <person name="Selbmann L."/>
        </authorList>
    </citation>
    <scope>NUCLEOTIDE SEQUENCE [LARGE SCALE GENOMIC DNA]</scope>
    <source>
        <strain evidence="4 5">CCFEE 5792</strain>
    </source>
</reference>
<comment type="cofactor">
    <cofactor evidence="2">
        <name>FAD</name>
        <dbReference type="ChEBI" id="CHEBI:57692"/>
    </cofactor>
</comment>
<evidence type="ECO:0000259" key="3">
    <source>
        <dbReference type="PROSITE" id="PS00624"/>
    </source>
</evidence>
<evidence type="ECO:0000313" key="4">
    <source>
        <dbReference type="EMBL" id="KAK5048693.1"/>
    </source>
</evidence>
<feature type="binding site" evidence="2">
    <location>
        <position position="230"/>
    </location>
    <ligand>
        <name>FAD</name>
        <dbReference type="ChEBI" id="CHEBI:57692"/>
    </ligand>
</feature>
<gene>
    <name evidence="4" type="ORF">LTR84_005785</name>
</gene>
<dbReference type="SUPFAM" id="SSF54373">
    <property type="entry name" value="FAD-linked reductases, C-terminal domain"/>
    <property type="match status" value="1"/>
</dbReference>